<dbReference type="Proteomes" id="UP001153269">
    <property type="component" value="Unassembled WGS sequence"/>
</dbReference>
<feature type="region of interest" description="Disordered" evidence="1">
    <location>
        <begin position="1"/>
        <end position="78"/>
    </location>
</feature>
<name>A0A9N7TR19_PLEPL</name>
<proteinExistence type="predicted"/>
<sequence>MEIGSSPPRPAEGDTALRVRDEIGTAPGRPRSKHRHIHQQRAADVEPAAGGQHQASPRTVTGTPRAEEGAVARNLPRSPALLLRQTSASHPAPRLVSFPPRLASQLTPAAPPAFSPRGNPRLPGTVSPTLSPRELQGMSRSVLADSRHFSVLLTLSPANPVAQVTSSPVAMVIRFHEVLRSVYQVHRGTRSGFPCCSVS</sequence>
<feature type="compositionally biased region" description="Polar residues" evidence="1">
    <location>
        <begin position="53"/>
        <end position="62"/>
    </location>
</feature>
<comment type="caution">
    <text evidence="2">The sequence shown here is derived from an EMBL/GenBank/DDBJ whole genome shotgun (WGS) entry which is preliminary data.</text>
</comment>
<gene>
    <name evidence="2" type="ORF">PLEPLA_LOCUS3944</name>
</gene>
<evidence type="ECO:0000313" key="2">
    <source>
        <dbReference type="EMBL" id="CAB1416188.1"/>
    </source>
</evidence>
<evidence type="ECO:0000313" key="3">
    <source>
        <dbReference type="Proteomes" id="UP001153269"/>
    </source>
</evidence>
<reference evidence="2" key="1">
    <citation type="submission" date="2020-03" db="EMBL/GenBank/DDBJ databases">
        <authorList>
            <person name="Weist P."/>
        </authorList>
    </citation>
    <scope>NUCLEOTIDE SEQUENCE</scope>
</reference>
<dbReference type="AlphaFoldDB" id="A0A9N7TR19"/>
<accession>A0A9N7TR19</accession>
<feature type="compositionally biased region" description="Basic and acidic residues" evidence="1">
    <location>
        <begin position="11"/>
        <end position="23"/>
    </location>
</feature>
<feature type="region of interest" description="Disordered" evidence="1">
    <location>
        <begin position="107"/>
        <end position="132"/>
    </location>
</feature>
<keyword evidence="3" id="KW-1185">Reference proteome</keyword>
<dbReference type="EMBL" id="CADEAL010000195">
    <property type="protein sequence ID" value="CAB1416188.1"/>
    <property type="molecule type" value="Genomic_DNA"/>
</dbReference>
<organism evidence="2 3">
    <name type="scientific">Pleuronectes platessa</name>
    <name type="common">European plaice</name>
    <dbReference type="NCBI Taxonomy" id="8262"/>
    <lineage>
        <taxon>Eukaryota</taxon>
        <taxon>Metazoa</taxon>
        <taxon>Chordata</taxon>
        <taxon>Craniata</taxon>
        <taxon>Vertebrata</taxon>
        <taxon>Euteleostomi</taxon>
        <taxon>Actinopterygii</taxon>
        <taxon>Neopterygii</taxon>
        <taxon>Teleostei</taxon>
        <taxon>Neoteleostei</taxon>
        <taxon>Acanthomorphata</taxon>
        <taxon>Carangaria</taxon>
        <taxon>Pleuronectiformes</taxon>
        <taxon>Pleuronectoidei</taxon>
        <taxon>Pleuronectidae</taxon>
        <taxon>Pleuronectes</taxon>
    </lineage>
</organism>
<feature type="compositionally biased region" description="Basic residues" evidence="1">
    <location>
        <begin position="30"/>
        <end position="39"/>
    </location>
</feature>
<protein>
    <submittedName>
        <fullName evidence="2">Uncharacterized protein</fullName>
    </submittedName>
</protein>
<evidence type="ECO:0000256" key="1">
    <source>
        <dbReference type="SAM" id="MobiDB-lite"/>
    </source>
</evidence>